<keyword evidence="3" id="KW-1185">Reference proteome</keyword>
<evidence type="ECO:0000313" key="1">
    <source>
        <dbReference type="EMBL" id="BDZ76550.1"/>
    </source>
</evidence>
<dbReference type="EMBL" id="AP027742">
    <property type="protein sequence ID" value="BDZ76550.1"/>
    <property type="molecule type" value="Genomic_DNA"/>
</dbReference>
<protein>
    <recommendedName>
        <fullName evidence="4">Transposase</fullName>
    </recommendedName>
</protein>
<accession>A0ABM8I654</accession>
<gene>
    <name evidence="1" type="ORF">Lac1_07330</name>
    <name evidence="2" type="ORF">Lac1_24110</name>
</gene>
<reference evidence="1" key="1">
    <citation type="journal article" date="2023" name="Int. J. Syst. Evol. Microbiol.">
        <title>Claveliimonas bilis gen. nov., sp. nov., deoxycholic acid-producing bacteria isolated from human faeces, and reclassification of Sellimonas monacensis Zenner et al. 2021 as Claveliimonas monacensis comb. nov.</title>
        <authorList>
            <person name="Hisatomi A."/>
            <person name="Kastawa N.W.E.P.G."/>
            <person name="Song I."/>
            <person name="Ohkuma M."/>
            <person name="Fukiya S."/>
            <person name="Sakamoto M."/>
        </authorList>
    </citation>
    <scope>NUCLEOTIDE SEQUENCE</scope>
    <source>
        <strain evidence="1">12BBH14</strain>
    </source>
</reference>
<sequence>MEKNHEFIRYVLPKGKTFSGLTQAQATLIANHINSTARASLNGCTPFELALLLLDRKLLELCHMAWIPADQVTLKPTLLK</sequence>
<evidence type="ECO:0000313" key="3">
    <source>
        <dbReference type="Proteomes" id="UP001305815"/>
    </source>
</evidence>
<dbReference type="Proteomes" id="UP001305815">
    <property type="component" value="Chromosome"/>
</dbReference>
<reference evidence="3" key="2">
    <citation type="journal article" date="2023" name="Int. J. Syst. Evol. Microbiol.">
        <title>Claveliimonas bilis gen. nov., sp. nov., deoxycholic acid-producing bacteria isolated from human faeces, and reclassification of Sellimonas monacensis Zenner et al. 2021 as Claveliimonas monacensis comb. nov.</title>
        <authorList>
            <person name="Hisatomi A."/>
            <person name="Kastawa N.W.E.P.G."/>
            <person name="Song I."/>
            <person name="Ohkuma M."/>
            <person name="Fukiya S."/>
            <person name="Sakamoto M."/>
        </authorList>
    </citation>
    <scope>NUCLEOTIDE SEQUENCE [LARGE SCALE GENOMIC DNA]</scope>
    <source>
        <strain evidence="3">12BBH14</strain>
    </source>
</reference>
<evidence type="ECO:0000313" key="2">
    <source>
        <dbReference type="EMBL" id="BDZ78228.1"/>
    </source>
</evidence>
<evidence type="ECO:0008006" key="4">
    <source>
        <dbReference type="Google" id="ProtNLM"/>
    </source>
</evidence>
<organism evidence="1 3">
    <name type="scientific">Claveliimonas bilis</name>
    <dbReference type="NCBI Taxonomy" id="3028070"/>
    <lineage>
        <taxon>Bacteria</taxon>
        <taxon>Bacillati</taxon>
        <taxon>Bacillota</taxon>
        <taxon>Clostridia</taxon>
        <taxon>Lachnospirales</taxon>
        <taxon>Lachnospiraceae</taxon>
        <taxon>Claveliimonas</taxon>
    </lineage>
</organism>
<dbReference type="EMBL" id="AP027742">
    <property type="protein sequence ID" value="BDZ78228.1"/>
    <property type="molecule type" value="Genomic_DNA"/>
</dbReference>
<proteinExistence type="predicted"/>
<name>A0ABM8I654_9FIRM</name>